<feature type="chain" id="PRO_5040155182" evidence="1">
    <location>
        <begin position="28"/>
        <end position="251"/>
    </location>
</feature>
<evidence type="ECO:0000256" key="1">
    <source>
        <dbReference type="SAM" id="SignalP"/>
    </source>
</evidence>
<keyword evidence="1" id="KW-0732">Signal</keyword>
<evidence type="ECO:0000313" key="3">
    <source>
        <dbReference type="Proteomes" id="UP001153620"/>
    </source>
</evidence>
<accession>A0A9N9WWJ9</accession>
<dbReference type="Proteomes" id="UP001153620">
    <property type="component" value="Chromosome 3"/>
</dbReference>
<gene>
    <name evidence="2" type="ORF">CHIRRI_LOCUS11149</name>
</gene>
<name>A0A9N9WWJ9_9DIPT</name>
<dbReference type="PANTHER" id="PTHR33964:SF1">
    <property type="entry name" value="RE45066P"/>
    <property type="match status" value="1"/>
</dbReference>
<evidence type="ECO:0000313" key="2">
    <source>
        <dbReference type="EMBL" id="CAG9808307.1"/>
    </source>
</evidence>
<keyword evidence="3" id="KW-1185">Reference proteome</keyword>
<dbReference type="AlphaFoldDB" id="A0A9N9WWJ9"/>
<reference evidence="2" key="1">
    <citation type="submission" date="2022-01" db="EMBL/GenBank/DDBJ databases">
        <authorList>
            <person name="King R."/>
        </authorList>
    </citation>
    <scope>NUCLEOTIDE SEQUENCE</scope>
</reference>
<dbReference type="EMBL" id="OU895879">
    <property type="protein sequence ID" value="CAG9808307.1"/>
    <property type="molecule type" value="Genomic_DNA"/>
</dbReference>
<organism evidence="2 3">
    <name type="scientific">Chironomus riparius</name>
    <dbReference type="NCBI Taxonomy" id="315576"/>
    <lineage>
        <taxon>Eukaryota</taxon>
        <taxon>Metazoa</taxon>
        <taxon>Ecdysozoa</taxon>
        <taxon>Arthropoda</taxon>
        <taxon>Hexapoda</taxon>
        <taxon>Insecta</taxon>
        <taxon>Pterygota</taxon>
        <taxon>Neoptera</taxon>
        <taxon>Endopterygota</taxon>
        <taxon>Diptera</taxon>
        <taxon>Nematocera</taxon>
        <taxon>Chironomoidea</taxon>
        <taxon>Chironomidae</taxon>
        <taxon>Chironominae</taxon>
        <taxon>Chironomus</taxon>
    </lineage>
</organism>
<dbReference type="PANTHER" id="PTHR33964">
    <property type="entry name" value="RE45066P-RELATED"/>
    <property type="match status" value="1"/>
</dbReference>
<protein>
    <submittedName>
        <fullName evidence="2">Uncharacterized protein</fullName>
    </submittedName>
</protein>
<sequence>MSNNLLLMFNKLSFLLTILITVSIARAQTEECGHEELNKCSLQVNRAAELNFAPKREELAELCPDLENGLRCIRSYTRRCMSLQKRQQFMKLYKGTEQIIRDLCIEGEFQNEFLKHSPCLQTVRSQHEKCAVKYQETMASVNMPKANHSHMHHEHHQHNDDVKKVCCSFREYLDCSEHVTRRTCGHETGTFIRGFLKKMSNTLEKDYCEEYYKEGVNQCPNIFSSAVSIGSISNVVKSLLLPILIVFVNMR</sequence>
<proteinExistence type="predicted"/>
<reference evidence="2" key="2">
    <citation type="submission" date="2022-10" db="EMBL/GenBank/DDBJ databases">
        <authorList>
            <consortium name="ENA_rothamsted_submissions"/>
            <consortium name="culmorum"/>
            <person name="King R."/>
        </authorList>
    </citation>
    <scope>NUCLEOTIDE SEQUENCE</scope>
</reference>
<dbReference type="OrthoDB" id="10051804at2759"/>
<feature type="signal peptide" evidence="1">
    <location>
        <begin position="1"/>
        <end position="27"/>
    </location>
</feature>